<dbReference type="Gene3D" id="3.30.590.10">
    <property type="entry name" value="Glutamine synthetase/guanido kinase, catalytic domain"/>
    <property type="match status" value="1"/>
</dbReference>
<evidence type="ECO:0000256" key="1">
    <source>
        <dbReference type="ARBA" id="ARBA00009897"/>
    </source>
</evidence>
<evidence type="ECO:0000256" key="4">
    <source>
        <dbReference type="ARBA" id="ARBA00022840"/>
    </source>
</evidence>
<comment type="similarity">
    <text evidence="1 5 6">Belongs to the glutamine synthetase family.</text>
</comment>
<accession>A0ABP8WA21</accession>
<evidence type="ECO:0000259" key="7">
    <source>
        <dbReference type="PROSITE" id="PS51987"/>
    </source>
</evidence>
<evidence type="ECO:0000256" key="5">
    <source>
        <dbReference type="PROSITE-ProRule" id="PRU01331"/>
    </source>
</evidence>
<keyword evidence="3" id="KW-0547">Nucleotide-binding</keyword>
<comment type="caution">
    <text evidence="8">The sequence shown here is derived from an EMBL/GenBank/DDBJ whole genome shotgun (WGS) entry which is preliminary data.</text>
</comment>
<dbReference type="Pfam" id="PF00120">
    <property type="entry name" value="Gln-synt_C"/>
    <property type="match status" value="1"/>
</dbReference>
<evidence type="ECO:0000256" key="2">
    <source>
        <dbReference type="ARBA" id="ARBA00022598"/>
    </source>
</evidence>
<keyword evidence="9" id="KW-1185">Reference proteome</keyword>
<evidence type="ECO:0000313" key="9">
    <source>
        <dbReference type="Proteomes" id="UP001500325"/>
    </source>
</evidence>
<name>A0ABP8WA21_9PSEU</name>
<evidence type="ECO:0000313" key="8">
    <source>
        <dbReference type="EMBL" id="GAA4684681.1"/>
    </source>
</evidence>
<evidence type="ECO:0000256" key="6">
    <source>
        <dbReference type="RuleBase" id="RU000384"/>
    </source>
</evidence>
<dbReference type="InterPro" id="IPR036651">
    <property type="entry name" value="Gln_synt_N_sf"/>
</dbReference>
<dbReference type="EMBL" id="BAABIC010000005">
    <property type="protein sequence ID" value="GAA4684681.1"/>
    <property type="molecule type" value="Genomic_DNA"/>
</dbReference>
<reference evidence="9" key="1">
    <citation type="journal article" date="2019" name="Int. J. Syst. Evol. Microbiol.">
        <title>The Global Catalogue of Microorganisms (GCM) 10K type strain sequencing project: providing services to taxonomists for standard genome sequencing and annotation.</title>
        <authorList>
            <consortium name="The Broad Institute Genomics Platform"/>
            <consortium name="The Broad Institute Genome Sequencing Center for Infectious Disease"/>
            <person name="Wu L."/>
            <person name="Ma J."/>
        </authorList>
    </citation>
    <scope>NUCLEOTIDE SEQUENCE [LARGE SCALE GENOMIC DNA]</scope>
    <source>
        <strain evidence="9">JCM 18055</strain>
    </source>
</reference>
<keyword evidence="4" id="KW-0067">ATP-binding</keyword>
<dbReference type="PANTHER" id="PTHR43785">
    <property type="entry name" value="GAMMA-GLUTAMYLPUTRESCINE SYNTHETASE"/>
    <property type="match status" value="1"/>
</dbReference>
<dbReference type="InterPro" id="IPR014746">
    <property type="entry name" value="Gln_synth/guanido_kin_cat_dom"/>
</dbReference>
<dbReference type="PROSITE" id="PS51987">
    <property type="entry name" value="GS_CATALYTIC"/>
    <property type="match status" value="1"/>
</dbReference>
<organism evidence="8 9">
    <name type="scientific">Pseudonocardia yuanmonensis</name>
    <dbReference type="NCBI Taxonomy" id="1095914"/>
    <lineage>
        <taxon>Bacteria</taxon>
        <taxon>Bacillati</taxon>
        <taxon>Actinomycetota</taxon>
        <taxon>Actinomycetes</taxon>
        <taxon>Pseudonocardiales</taxon>
        <taxon>Pseudonocardiaceae</taxon>
        <taxon>Pseudonocardia</taxon>
    </lineage>
</organism>
<keyword evidence="2" id="KW-0436">Ligase</keyword>
<dbReference type="SMART" id="SM01230">
    <property type="entry name" value="Gln-synt_C"/>
    <property type="match status" value="1"/>
</dbReference>
<dbReference type="PANTHER" id="PTHR43785:SF12">
    <property type="entry name" value="TYPE-1 GLUTAMINE SYNTHETASE 2"/>
    <property type="match status" value="1"/>
</dbReference>
<protein>
    <submittedName>
        <fullName evidence="8">Gamma-glutamylpolyamine synthetase GlnA3</fullName>
    </submittedName>
</protein>
<dbReference type="SUPFAM" id="SSF54368">
    <property type="entry name" value="Glutamine synthetase, N-terminal domain"/>
    <property type="match status" value="1"/>
</dbReference>
<dbReference type="Pfam" id="PF16952">
    <property type="entry name" value="Gln-synt_N_2"/>
    <property type="match status" value="1"/>
</dbReference>
<evidence type="ECO:0000256" key="3">
    <source>
        <dbReference type="ARBA" id="ARBA00022741"/>
    </source>
</evidence>
<feature type="domain" description="GS catalytic" evidence="7">
    <location>
        <begin position="141"/>
        <end position="477"/>
    </location>
</feature>
<dbReference type="InterPro" id="IPR008146">
    <property type="entry name" value="Gln_synth_cat_dom"/>
</dbReference>
<proteinExistence type="inferred from homology"/>
<dbReference type="Gene3D" id="3.10.20.70">
    <property type="entry name" value="Glutamine synthetase, N-terminal domain"/>
    <property type="match status" value="1"/>
</dbReference>
<dbReference type="InterPro" id="IPR008147">
    <property type="entry name" value="Gln_synt_N"/>
</dbReference>
<dbReference type="SUPFAM" id="SSF55931">
    <property type="entry name" value="Glutamine synthetase/guanido kinase"/>
    <property type="match status" value="1"/>
</dbReference>
<sequence>MDTTGPDTARSDTAGPDAVRLDTALREERAARARSLVERMAGERIAAVAVTFVDTAGVTRVKGVPLGAFEHAAAWGVGATPVFDAFGADDSIAATAVANPTGDLRLLPDLDRLVALAAQPGWAWAPADRWTQEGAPHPGCARLLAARTVDRLAAAGLTARAAFEVEWVVYRGTDGEPEPAAPGPAYGMTRLVELSDFAVDLLRALAAEGVDVRQFHPEYTPSQFELSVAPEAPVDAADTAVLVRTTIRGVAARHGLAVSFAPSVADPGVGNGGHLHLSLSRDGRNVFSGGPGRFGLTPEAEAFTAGILRRLPALLAVGAPSVASYLRLLPSHWAGAYACWGRENREAALRLVTGSQGEETTAANVEVKCVDQAANPYLLVAAVLAAGLAGLEEGGPLPEPVHADPAGLSDDERARLGAQRLPTDLATAAAAFAAEPALTAAFGPALTETLLAVRRAEAEAHGGRTPAEIIAATRWRW</sequence>
<gene>
    <name evidence="8" type="primary">glnA3</name>
    <name evidence="8" type="ORF">GCM10023215_19460</name>
</gene>
<dbReference type="Proteomes" id="UP001500325">
    <property type="component" value="Unassembled WGS sequence"/>
</dbReference>